<accession>A0ABD5W3H8</accession>
<evidence type="ECO:0000313" key="2">
    <source>
        <dbReference type="EMBL" id="MFC7058194.1"/>
    </source>
</evidence>
<dbReference type="Proteomes" id="UP001596445">
    <property type="component" value="Unassembled WGS sequence"/>
</dbReference>
<comment type="caution">
    <text evidence="2">The sequence shown here is derived from an EMBL/GenBank/DDBJ whole genome shotgun (WGS) entry which is preliminary data.</text>
</comment>
<feature type="domain" description="DUF8052" evidence="1">
    <location>
        <begin position="17"/>
        <end position="174"/>
    </location>
</feature>
<dbReference type="InterPro" id="IPR058365">
    <property type="entry name" value="DUF8052"/>
</dbReference>
<dbReference type="EMBL" id="JBHSZI010000001">
    <property type="protein sequence ID" value="MFC7058194.1"/>
    <property type="molecule type" value="Genomic_DNA"/>
</dbReference>
<proteinExistence type="predicted"/>
<dbReference type="AlphaFoldDB" id="A0ABD5W3H8"/>
<evidence type="ECO:0000259" key="1">
    <source>
        <dbReference type="Pfam" id="PF26226"/>
    </source>
</evidence>
<keyword evidence="3" id="KW-1185">Reference proteome</keyword>
<organism evidence="2 3">
    <name type="scientific">Halovenus salina</name>
    <dbReference type="NCBI Taxonomy" id="1510225"/>
    <lineage>
        <taxon>Archaea</taxon>
        <taxon>Methanobacteriati</taxon>
        <taxon>Methanobacteriota</taxon>
        <taxon>Stenosarchaea group</taxon>
        <taxon>Halobacteria</taxon>
        <taxon>Halobacteriales</taxon>
        <taxon>Haloarculaceae</taxon>
        <taxon>Halovenus</taxon>
    </lineage>
</organism>
<dbReference type="Pfam" id="PF26226">
    <property type="entry name" value="DUF8052"/>
    <property type="match status" value="1"/>
</dbReference>
<gene>
    <name evidence="2" type="ORF">ACFQQG_08425</name>
</gene>
<reference evidence="2 3" key="1">
    <citation type="journal article" date="2019" name="Int. J. Syst. Evol. Microbiol.">
        <title>The Global Catalogue of Microorganisms (GCM) 10K type strain sequencing project: providing services to taxonomists for standard genome sequencing and annotation.</title>
        <authorList>
            <consortium name="The Broad Institute Genomics Platform"/>
            <consortium name="The Broad Institute Genome Sequencing Center for Infectious Disease"/>
            <person name="Wu L."/>
            <person name="Ma J."/>
        </authorList>
    </citation>
    <scope>NUCLEOTIDE SEQUENCE [LARGE SCALE GENOMIC DNA]</scope>
    <source>
        <strain evidence="2 3">JCM 30072</strain>
    </source>
</reference>
<evidence type="ECO:0000313" key="3">
    <source>
        <dbReference type="Proteomes" id="UP001596445"/>
    </source>
</evidence>
<sequence length="200" mass="23228">MTDSDEDPLADVPDWDDEYVDRVSDRLFHNYDLEQDRRVQGQRFTLYGRLKIKRRKQFIHPALTYGDHETTEHLFVRRVDDVSVADPERLSELSDALADEWIDADEEHFGTEFVFGLVAPEVPADIREYVSDYESRTLLKYGYHGHYTVRLFVVAPEQKASVASPDTDVVRAFRLWDEPETETESAGVFARLRAALSRRS</sequence>
<protein>
    <recommendedName>
        <fullName evidence="1">DUF8052 domain-containing protein</fullName>
    </recommendedName>
</protein>
<dbReference type="RefSeq" id="WP_382185056.1">
    <property type="nucleotide sequence ID" value="NZ_JBHSZI010000001.1"/>
</dbReference>
<name>A0ABD5W3H8_9EURY</name>